<dbReference type="EMBL" id="CAMXCT010005536">
    <property type="protein sequence ID" value="CAI4012591.1"/>
    <property type="molecule type" value="Genomic_DNA"/>
</dbReference>
<dbReference type="Gene3D" id="1.10.10.970">
    <property type="entry name" value="RNA 2'-phosphotransferase, Tpt1/KptA family, N-terminal domain"/>
    <property type="match status" value="1"/>
</dbReference>
<dbReference type="EMBL" id="CAMXCT020005536">
    <property type="protein sequence ID" value="CAL1165966.1"/>
    <property type="molecule type" value="Genomic_DNA"/>
</dbReference>
<reference evidence="8" key="1">
    <citation type="submission" date="2022-10" db="EMBL/GenBank/DDBJ databases">
        <authorList>
            <person name="Chen Y."/>
            <person name="Dougan E. K."/>
            <person name="Chan C."/>
            <person name="Rhodes N."/>
            <person name="Thang M."/>
        </authorList>
    </citation>
    <scope>NUCLEOTIDE SEQUENCE</scope>
</reference>
<protein>
    <recommendedName>
        <fullName evidence="3">2'-phosphotransferase</fullName>
        <ecNumber evidence="3">2.7.1.160</ecNumber>
    </recommendedName>
</protein>
<evidence type="ECO:0000256" key="6">
    <source>
        <dbReference type="ARBA" id="ARBA00025212"/>
    </source>
</evidence>
<evidence type="ECO:0000313" key="10">
    <source>
        <dbReference type="Proteomes" id="UP001152797"/>
    </source>
</evidence>
<comment type="catalytic activity">
    <reaction evidence="7">
        <text>2'-phospho-[ligated tRNA] + NAD(+) = mature tRNA + ADP-alpha-D-ribose 1'',2''-cyclic phosphate + nicotinamide</text>
        <dbReference type="Rhea" id="RHEA:23324"/>
        <dbReference type="Rhea" id="RHEA-COMP:11106"/>
        <dbReference type="Rhea" id="RHEA-COMP:11107"/>
        <dbReference type="ChEBI" id="CHEBI:17154"/>
        <dbReference type="ChEBI" id="CHEBI:57540"/>
        <dbReference type="ChEBI" id="CHEBI:76596"/>
        <dbReference type="ChEBI" id="CHEBI:82883"/>
        <dbReference type="ChEBI" id="CHEBI:85027"/>
        <dbReference type="EC" id="2.7.1.160"/>
    </reaction>
</comment>
<dbReference type="GO" id="GO:0008033">
    <property type="term" value="P:tRNA processing"/>
    <property type="evidence" value="ECO:0007669"/>
    <property type="project" value="TreeGrafter"/>
</dbReference>
<organism evidence="8">
    <name type="scientific">Cladocopium goreaui</name>
    <dbReference type="NCBI Taxonomy" id="2562237"/>
    <lineage>
        <taxon>Eukaryota</taxon>
        <taxon>Sar</taxon>
        <taxon>Alveolata</taxon>
        <taxon>Dinophyceae</taxon>
        <taxon>Suessiales</taxon>
        <taxon>Symbiodiniaceae</taxon>
        <taxon>Cladocopium</taxon>
    </lineage>
</organism>
<accession>A0A9P1DLZ6</accession>
<comment type="similarity">
    <text evidence="2">Belongs to the KptA/TPT1 family.</text>
</comment>
<evidence type="ECO:0000256" key="2">
    <source>
        <dbReference type="ARBA" id="ARBA00009836"/>
    </source>
</evidence>
<dbReference type="InterPro" id="IPR042081">
    <property type="entry name" value="RNA_2'-PTrans_C"/>
</dbReference>
<evidence type="ECO:0000256" key="3">
    <source>
        <dbReference type="ARBA" id="ARBA00012007"/>
    </source>
</evidence>
<dbReference type="Pfam" id="PF01885">
    <property type="entry name" value="PTS_2-RNA"/>
    <property type="match status" value="1"/>
</dbReference>
<evidence type="ECO:0000256" key="7">
    <source>
        <dbReference type="ARBA" id="ARBA00047949"/>
    </source>
</evidence>
<dbReference type="InterPro" id="IPR002745">
    <property type="entry name" value="Ptrans_KptA/Tpt1"/>
</dbReference>
<dbReference type="OrthoDB" id="419694at2759"/>
<dbReference type="PANTHER" id="PTHR12684:SF2">
    <property type="entry name" value="TRNA 2'-PHOSPHOTRANSFERASE 1"/>
    <property type="match status" value="1"/>
</dbReference>
<dbReference type="InterPro" id="IPR042080">
    <property type="entry name" value="RNA_2'-PTrans_N"/>
</dbReference>
<dbReference type="EMBL" id="CAMXCT030005536">
    <property type="protein sequence ID" value="CAL4799903.1"/>
    <property type="molecule type" value="Genomic_DNA"/>
</dbReference>
<dbReference type="GO" id="GO:0003950">
    <property type="term" value="F:NAD+ poly-ADP-ribosyltransferase activity"/>
    <property type="evidence" value="ECO:0007669"/>
    <property type="project" value="InterPro"/>
</dbReference>
<reference evidence="9 10" key="2">
    <citation type="submission" date="2024-05" db="EMBL/GenBank/DDBJ databases">
        <authorList>
            <person name="Chen Y."/>
            <person name="Shah S."/>
            <person name="Dougan E. K."/>
            <person name="Thang M."/>
            <person name="Chan C."/>
        </authorList>
    </citation>
    <scope>NUCLEOTIDE SEQUENCE [LARGE SCALE GENOMIC DNA]</scope>
</reference>
<evidence type="ECO:0000256" key="1">
    <source>
        <dbReference type="ARBA" id="ARBA00003343"/>
    </source>
</evidence>
<comment type="function">
    <text evidence="1">Catalyzes the last step of tRNA splicing, the transfer of the splice junction 2'-phosphate from ligated tRNA to NAD to produce ADP-ribose 1''-2'' cyclic phosphate.</text>
</comment>
<dbReference type="NCBIfam" id="NF002014">
    <property type="entry name" value="PRK00819.1-4"/>
    <property type="match status" value="1"/>
</dbReference>
<comment type="function">
    <text evidence="6">Removes the 2'-phosphate from RNA via an intermediate in which the phosphate is ADP-ribosylated by NAD followed by a presumed transesterification to release the RNA and generate ADP-ribose 1''-2''-cyclic phosphate (APPR&gt;P). May function as an ADP-ribosylase.</text>
</comment>
<evidence type="ECO:0000256" key="4">
    <source>
        <dbReference type="ARBA" id="ARBA00022679"/>
    </source>
</evidence>
<dbReference type="Proteomes" id="UP001152797">
    <property type="component" value="Unassembled WGS sequence"/>
</dbReference>
<name>A0A9P1DLZ6_9DINO</name>
<dbReference type="EC" id="2.7.1.160" evidence="3"/>
<dbReference type="HAMAP" id="MF_00299">
    <property type="entry name" value="KptA"/>
    <property type="match status" value="1"/>
</dbReference>
<dbReference type="InterPro" id="IPR022928">
    <property type="entry name" value="RNA_2'-PTrans_KptA"/>
</dbReference>
<dbReference type="AlphaFoldDB" id="A0A9P1DLZ6"/>
<evidence type="ECO:0000256" key="5">
    <source>
        <dbReference type="ARBA" id="ARBA00023027"/>
    </source>
</evidence>
<dbReference type="GO" id="GO:0000215">
    <property type="term" value="F:tRNA 2'-phosphotransferase activity"/>
    <property type="evidence" value="ECO:0007669"/>
    <property type="project" value="UniProtKB-EC"/>
</dbReference>
<dbReference type="Gene3D" id="3.20.170.30">
    <property type="match status" value="1"/>
</dbReference>
<keyword evidence="5" id="KW-0520">NAD</keyword>
<dbReference type="PANTHER" id="PTHR12684">
    <property type="entry name" value="PUTATIVE PHOSPHOTRANSFERASE"/>
    <property type="match status" value="1"/>
</dbReference>
<keyword evidence="4" id="KW-0808">Transferase</keyword>
<evidence type="ECO:0000313" key="8">
    <source>
        <dbReference type="EMBL" id="CAI4012591.1"/>
    </source>
</evidence>
<keyword evidence="10" id="KW-1185">Reference proteome</keyword>
<comment type="caution">
    <text evidence="8">The sequence shown here is derived from an EMBL/GenBank/DDBJ whole genome shotgun (WGS) entry which is preliminary data.</text>
</comment>
<dbReference type="SUPFAM" id="SSF56399">
    <property type="entry name" value="ADP-ribosylation"/>
    <property type="match status" value="1"/>
</dbReference>
<evidence type="ECO:0000313" key="9">
    <source>
        <dbReference type="EMBL" id="CAL4799903.1"/>
    </source>
</evidence>
<gene>
    <name evidence="8" type="ORF">C1SCF055_LOCUS37637</name>
</gene>
<proteinExistence type="inferred from homology"/>
<sequence>MSDQSTVKTSKLLSLVLRHRPEAIGIEVDPHGWASVEEIIAGARRQGTSIDRESIARAVRENDKQRFTLSDDGNRIRANQGHSIKVDLELAPLEPPPQVFHGTVARFLDSIRQQGLVPGTRQHVHLSADEKTALIVGSRRGKPIVLEVDSGAMSRDGLPFYRSANGVWLTDFVPARYLTFPL</sequence>